<proteinExistence type="inferred from homology"/>
<feature type="binding site" evidence="4">
    <location>
        <position position="233"/>
    </location>
    <ligand>
        <name>substrate</name>
    </ligand>
</feature>
<name>A0A1T2X949_9BACL</name>
<feature type="active site" description="Proton donor" evidence="3">
    <location>
        <position position="157"/>
    </location>
</feature>
<dbReference type="STRING" id="1324314.BVG16_19280"/>
<comment type="caution">
    <text evidence="5">The sequence shown here is derived from an EMBL/GenBank/DDBJ whole genome shotgun (WGS) entry which is preliminary data.</text>
</comment>
<evidence type="ECO:0000313" key="5">
    <source>
        <dbReference type="EMBL" id="OPA76335.1"/>
    </source>
</evidence>
<feature type="active site" description="Nucleophile" evidence="3">
    <location>
        <position position="95"/>
    </location>
</feature>
<keyword evidence="6" id="KW-1185">Reference proteome</keyword>
<dbReference type="Proteomes" id="UP000190188">
    <property type="component" value="Unassembled WGS sequence"/>
</dbReference>
<accession>A0A1T2X949</accession>
<evidence type="ECO:0000256" key="3">
    <source>
        <dbReference type="PIRSR" id="PIRSR610905-1"/>
    </source>
</evidence>
<organism evidence="5 6">
    <name type="scientific">Paenibacillus selenitireducens</name>
    <dbReference type="NCBI Taxonomy" id="1324314"/>
    <lineage>
        <taxon>Bacteria</taxon>
        <taxon>Bacillati</taxon>
        <taxon>Bacillota</taxon>
        <taxon>Bacilli</taxon>
        <taxon>Bacillales</taxon>
        <taxon>Paenibacillaceae</taxon>
        <taxon>Paenibacillus</taxon>
    </lineage>
</organism>
<feature type="binding site" evidence="4">
    <location>
        <position position="229"/>
    </location>
    <ligand>
        <name>substrate</name>
    </ligand>
</feature>
<dbReference type="GO" id="GO:0052757">
    <property type="term" value="F:chondroitin hydrolase activity"/>
    <property type="evidence" value="ECO:0007669"/>
    <property type="project" value="TreeGrafter"/>
</dbReference>
<dbReference type="EMBL" id="MSZX01000007">
    <property type="protein sequence ID" value="OPA76335.1"/>
    <property type="molecule type" value="Genomic_DNA"/>
</dbReference>
<evidence type="ECO:0000313" key="6">
    <source>
        <dbReference type="Proteomes" id="UP000190188"/>
    </source>
</evidence>
<reference evidence="5 6" key="1">
    <citation type="submission" date="2017-01" db="EMBL/GenBank/DDBJ databases">
        <title>Genome analysis of Paenibacillus selenitrireducens ES3-24.</title>
        <authorList>
            <person name="Xu D."/>
            <person name="Yao R."/>
            <person name="Zheng S."/>
        </authorList>
    </citation>
    <scope>NUCLEOTIDE SEQUENCE [LARGE SCALE GENOMIC DNA]</scope>
    <source>
        <strain evidence="5 6">ES3-24</strain>
    </source>
</reference>
<dbReference type="InterPro" id="IPR052369">
    <property type="entry name" value="UG_Glycosaminoglycan_Hydrolase"/>
</dbReference>
<comment type="similarity">
    <text evidence="2">Belongs to the glycosyl hydrolase 88 family.</text>
</comment>
<feature type="binding site" evidence="4">
    <location>
        <position position="95"/>
    </location>
    <ligand>
        <name>substrate</name>
    </ligand>
</feature>
<dbReference type="InterPro" id="IPR008928">
    <property type="entry name" value="6-hairpin_glycosidase_sf"/>
</dbReference>
<dbReference type="InterPro" id="IPR012341">
    <property type="entry name" value="6hp_glycosidase-like_sf"/>
</dbReference>
<dbReference type="PANTHER" id="PTHR36845">
    <property type="entry name" value="HYDROLASE, PUTATIVE (AFU_ORTHOLOGUE AFUA_7G05090)-RELATED"/>
    <property type="match status" value="1"/>
</dbReference>
<evidence type="ECO:0000256" key="1">
    <source>
        <dbReference type="ARBA" id="ARBA00022801"/>
    </source>
</evidence>
<dbReference type="SUPFAM" id="SSF48208">
    <property type="entry name" value="Six-hairpin glycosidases"/>
    <property type="match status" value="1"/>
</dbReference>
<dbReference type="AlphaFoldDB" id="A0A1T2X949"/>
<dbReference type="GO" id="GO:0000272">
    <property type="term" value="P:polysaccharide catabolic process"/>
    <property type="evidence" value="ECO:0007669"/>
    <property type="project" value="TreeGrafter"/>
</dbReference>
<dbReference type="Gene3D" id="1.50.10.10">
    <property type="match status" value="1"/>
</dbReference>
<protein>
    <submittedName>
        <fullName evidence="5">Glycosyl hydrolase</fullName>
    </submittedName>
</protein>
<evidence type="ECO:0000256" key="2">
    <source>
        <dbReference type="ARBA" id="ARBA00038358"/>
    </source>
</evidence>
<evidence type="ECO:0000256" key="4">
    <source>
        <dbReference type="PIRSR" id="PIRSR610905-2"/>
    </source>
</evidence>
<keyword evidence="1 5" id="KW-0378">Hydrolase</keyword>
<feature type="binding site" evidence="4">
    <location>
        <position position="157"/>
    </location>
    <ligand>
        <name>substrate</name>
    </ligand>
</feature>
<sequence>MTTSTSIPSNFQDVWQHAGHHTTRLVERIGASFPHAAHQGVYQCEEPHWWTAGFWSGILWLFHREDPASGFGEIARQCEEKLDMPLQEFDQLHHDVGFMWILTSVANYELSGDATSRRRALTAASHLAGRFNMKGSYIRAWNPWSEGEDNTGLAIIDCMMNLPLLYWASETTGDPRFRHIAIAHTNMVLNHFIREDGSVHHIVKFNPDTGEVVEALGGQGFAPQSAWARGTSWAMYGLTLSYRYTGDPAYLQAAKKVTHFFLSALGPDGVPTWDFRLPTDAPSYKDSSAGACAASALLELARCVPANESQMYAQHANSLLQHLIKACGNFSDQEEGLLLHGAGHVPEGRNQDNPLIYGDYYFVEALAKQRGYEGLFSPRARY</sequence>
<dbReference type="InterPro" id="IPR010905">
    <property type="entry name" value="Glyco_hydro_88"/>
</dbReference>
<dbReference type="Pfam" id="PF07470">
    <property type="entry name" value="Glyco_hydro_88"/>
    <property type="match status" value="1"/>
</dbReference>
<gene>
    <name evidence="5" type="ORF">BVG16_19280</name>
</gene>
<dbReference type="PANTHER" id="PTHR36845:SF1">
    <property type="entry name" value="HYDROLASE, PUTATIVE (AFU_ORTHOLOGUE AFUA_7G05090)-RELATED"/>
    <property type="match status" value="1"/>
</dbReference>